<organism evidence="2 3">
    <name type="scientific">Jiangella mangrovi</name>
    <dbReference type="NCBI Taxonomy" id="1524084"/>
    <lineage>
        <taxon>Bacteria</taxon>
        <taxon>Bacillati</taxon>
        <taxon>Actinomycetota</taxon>
        <taxon>Actinomycetes</taxon>
        <taxon>Jiangellales</taxon>
        <taxon>Jiangellaceae</taxon>
        <taxon>Jiangella</taxon>
    </lineage>
</organism>
<name>A0A7W9GWD0_9ACTN</name>
<dbReference type="EMBL" id="JACHMM010000001">
    <property type="protein sequence ID" value="MBB5791270.1"/>
    <property type="molecule type" value="Genomic_DNA"/>
</dbReference>
<dbReference type="Proteomes" id="UP000542813">
    <property type="component" value="Unassembled WGS sequence"/>
</dbReference>
<protein>
    <submittedName>
        <fullName evidence="2">Acyl dehydratase</fullName>
    </submittedName>
</protein>
<accession>A0A7W9GWD0</accession>
<evidence type="ECO:0000313" key="2">
    <source>
        <dbReference type="EMBL" id="MBB5791270.1"/>
    </source>
</evidence>
<sequence length="281" mass="30797">MTSHLKSPLKSPSWEAVEVGEELGPAVVAVDEHAIRAFAFTQDDHHPWYLDDSPFGGPVAPPGLLANELLLVYYHQYRQEECRQIHTHERLDFHHPVRPGDTVTIRGRYVDKYERRGKGYVVIEAEARGADGTLLVSHRGVEILSARPGEFVRPGEGPAAPATATLSRRKVPHADQVVLFSNAGKFQRNIHTDLDKVRDAGLDAPLVQGLQQACYLLELGVERFGAAWFTAGRLDVRFVAPLAVGEPVWAEADGDDCWVRDGAGRLTTVGTLGVSAARTSP</sequence>
<comment type="caution">
    <text evidence="2">The sequence shown here is derived from an EMBL/GenBank/DDBJ whole genome shotgun (WGS) entry which is preliminary data.</text>
</comment>
<evidence type="ECO:0000259" key="1">
    <source>
        <dbReference type="Pfam" id="PF13452"/>
    </source>
</evidence>
<dbReference type="AlphaFoldDB" id="A0A7W9GWD0"/>
<dbReference type="InterPro" id="IPR039569">
    <property type="entry name" value="FAS1-like_DH_region"/>
</dbReference>
<dbReference type="CDD" id="cd03441">
    <property type="entry name" value="R_hydratase_like"/>
    <property type="match status" value="1"/>
</dbReference>
<proteinExistence type="predicted"/>
<dbReference type="RefSeq" id="WP_184827912.1">
    <property type="nucleotide sequence ID" value="NZ_JACHMM010000001.1"/>
</dbReference>
<dbReference type="SUPFAM" id="SSF54637">
    <property type="entry name" value="Thioesterase/thiol ester dehydrase-isomerase"/>
    <property type="match status" value="2"/>
</dbReference>
<dbReference type="Pfam" id="PF13452">
    <property type="entry name" value="FAS1_DH_region"/>
    <property type="match status" value="1"/>
</dbReference>
<dbReference type="InterPro" id="IPR029069">
    <property type="entry name" value="HotDog_dom_sf"/>
</dbReference>
<dbReference type="Gene3D" id="3.10.129.10">
    <property type="entry name" value="Hotdog Thioesterase"/>
    <property type="match status" value="2"/>
</dbReference>
<reference evidence="2 3" key="1">
    <citation type="submission" date="2020-08" db="EMBL/GenBank/DDBJ databases">
        <title>Sequencing the genomes of 1000 actinobacteria strains.</title>
        <authorList>
            <person name="Klenk H.-P."/>
        </authorList>
    </citation>
    <scope>NUCLEOTIDE SEQUENCE [LARGE SCALE GENOMIC DNA]</scope>
    <source>
        <strain evidence="2 3">DSM 102122</strain>
    </source>
</reference>
<evidence type="ECO:0000313" key="3">
    <source>
        <dbReference type="Proteomes" id="UP000542813"/>
    </source>
</evidence>
<keyword evidence="3" id="KW-1185">Reference proteome</keyword>
<gene>
    <name evidence="2" type="ORF">HD601_005845</name>
</gene>
<feature type="domain" description="FAS1-like dehydratase" evidence="1">
    <location>
        <begin position="19"/>
        <end position="128"/>
    </location>
</feature>